<keyword evidence="7" id="KW-1185">Reference proteome</keyword>
<dbReference type="STRING" id="1233.SAMN05216387_102386"/>
<sequence length="111" mass="12619">MNSIQIISAFRSISNFTGDMAEAARAGEWDKLAELEERCAAVVAQLRAAQPTVPLTGEMQRQKVELIHKILADDARIRSYTEPWMRRIQTLLSNTGMTRRVHQAYGRDGFR</sequence>
<keyword evidence="6" id="KW-0282">Flagellum</keyword>
<reference evidence="6 7" key="1">
    <citation type="submission" date="2016-10" db="EMBL/GenBank/DDBJ databases">
        <authorList>
            <person name="de Groot N.N."/>
        </authorList>
    </citation>
    <scope>NUCLEOTIDE SEQUENCE [LARGE SCALE GENOMIC DNA]</scope>
    <source>
        <strain evidence="6 7">Nv1</strain>
    </source>
</reference>
<evidence type="ECO:0000256" key="4">
    <source>
        <dbReference type="ARBA" id="ARBA00023186"/>
    </source>
</evidence>
<keyword evidence="6" id="KW-0969">Cilium</keyword>
<evidence type="ECO:0000256" key="2">
    <source>
        <dbReference type="ARBA" id="ARBA00022490"/>
    </source>
</evidence>
<evidence type="ECO:0000313" key="7">
    <source>
        <dbReference type="Proteomes" id="UP000198620"/>
    </source>
</evidence>
<evidence type="ECO:0000256" key="5">
    <source>
        <dbReference type="ARBA" id="ARBA00093797"/>
    </source>
</evidence>
<dbReference type="EMBL" id="FOBH01000002">
    <property type="protein sequence ID" value="SEK69546.1"/>
    <property type="molecule type" value="Genomic_DNA"/>
</dbReference>
<dbReference type="Pfam" id="PF05400">
    <property type="entry name" value="FliT"/>
    <property type="match status" value="1"/>
</dbReference>
<comment type="subcellular location">
    <subcellularLocation>
        <location evidence="1">Cytoplasm</location>
        <location evidence="1">Cytosol</location>
    </subcellularLocation>
</comment>
<organism evidence="6 7">
    <name type="scientific">Nitrosovibrio tenuis</name>
    <dbReference type="NCBI Taxonomy" id="1233"/>
    <lineage>
        <taxon>Bacteria</taxon>
        <taxon>Pseudomonadati</taxon>
        <taxon>Pseudomonadota</taxon>
        <taxon>Betaproteobacteria</taxon>
        <taxon>Nitrosomonadales</taxon>
        <taxon>Nitrosomonadaceae</taxon>
        <taxon>Nitrosovibrio</taxon>
    </lineage>
</organism>
<accession>A0A1H7J4N6</accession>
<keyword evidence="4" id="KW-0143">Chaperone</keyword>
<dbReference type="OrthoDB" id="8527993at2"/>
<gene>
    <name evidence="6" type="ORF">SAMN05216387_102386</name>
</gene>
<keyword evidence="6" id="KW-0966">Cell projection</keyword>
<keyword evidence="3" id="KW-1005">Bacterial flagellum biogenesis</keyword>
<evidence type="ECO:0000313" key="6">
    <source>
        <dbReference type="EMBL" id="SEK69546.1"/>
    </source>
</evidence>
<evidence type="ECO:0000256" key="1">
    <source>
        <dbReference type="ARBA" id="ARBA00004514"/>
    </source>
</evidence>
<dbReference type="RefSeq" id="WP_090827547.1">
    <property type="nucleotide sequence ID" value="NZ_FOBH01000002.1"/>
</dbReference>
<dbReference type="GO" id="GO:0044781">
    <property type="term" value="P:bacterial-type flagellum organization"/>
    <property type="evidence" value="ECO:0007669"/>
    <property type="project" value="UniProtKB-KW"/>
</dbReference>
<dbReference type="AlphaFoldDB" id="A0A1H7J4N6"/>
<evidence type="ECO:0000256" key="3">
    <source>
        <dbReference type="ARBA" id="ARBA00022795"/>
    </source>
</evidence>
<name>A0A1H7J4N6_9PROT</name>
<protein>
    <recommendedName>
        <fullName evidence="5">Flagellar protein FliT</fullName>
    </recommendedName>
</protein>
<keyword evidence="2" id="KW-0963">Cytoplasm</keyword>
<dbReference type="Gene3D" id="1.20.58.380">
    <property type="entry name" value="Flagellar protein flit"/>
    <property type="match status" value="1"/>
</dbReference>
<dbReference type="Proteomes" id="UP000198620">
    <property type="component" value="Unassembled WGS sequence"/>
</dbReference>
<dbReference type="InterPro" id="IPR008622">
    <property type="entry name" value="FliT"/>
</dbReference>
<proteinExistence type="predicted"/>